<accession>A0ABC9FFA6</accession>
<reference evidence="2" key="1">
    <citation type="submission" date="2024-10" db="EMBL/GenBank/DDBJ databases">
        <authorList>
            <person name="Ryan C."/>
        </authorList>
    </citation>
    <scope>NUCLEOTIDE SEQUENCE [LARGE SCALE GENOMIC DNA]</scope>
</reference>
<dbReference type="InterPro" id="IPR032675">
    <property type="entry name" value="LRR_dom_sf"/>
</dbReference>
<evidence type="ECO:0000313" key="2">
    <source>
        <dbReference type="EMBL" id="CAL5074069.1"/>
    </source>
</evidence>
<dbReference type="PANTHER" id="PTHR34145">
    <property type="entry name" value="OS02G0105600 PROTEIN"/>
    <property type="match status" value="1"/>
</dbReference>
<dbReference type="EMBL" id="OZ075116">
    <property type="protein sequence ID" value="CAL5074069.1"/>
    <property type="molecule type" value="Genomic_DNA"/>
</dbReference>
<dbReference type="InterPro" id="IPR053772">
    <property type="entry name" value="At1g61320/At1g61330-like"/>
</dbReference>
<dbReference type="Proteomes" id="UP001497457">
    <property type="component" value="Chromosome 6rd"/>
</dbReference>
<feature type="compositionally biased region" description="Low complexity" evidence="1">
    <location>
        <begin position="61"/>
        <end position="73"/>
    </location>
</feature>
<feature type="compositionally biased region" description="Low complexity" evidence="1">
    <location>
        <begin position="81"/>
        <end position="104"/>
    </location>
</feature>
<evidence type="ECO:0000256" key="1">
    <source>
        <dbReference type="SAM" id="MobiDB-lite"/>
    </source>
</evidence>
<sequence>MEESRLRETSGIPVSIPTTNLRRRRVERGEIIERGEAQWSPHIGWPHRRLIRSPPFWGTFSTTSSPSSTSMTPSAPPRSPAPGAAAGSRSPPSPSPSSTAQARPPEVVDSVLIRYAGRISRFSFHLDARSARHIDDWLLAFSRRGGVESICLRSSLGSSGYFSLHSCIFSCVHLEFLELHNGKIPPLPEGFMGFPVLKELKLVRVTLPTNGEACVIAGPNLHSLEIISLYEDDYDWEFGELPCLKDATINLESYAYELDFEEFLARVAQVRKLTIYTCYKPFFVGNLLDTLEYTFVNLRSLFLYTHFRETHSILSTLCLIRSAPNLEELEIEIEGNQNQQQGIEANAEFQNTEWTNDLCANLQVVKMHGIGCLSNEMCFIELVLSKATVLRTMSIILSDRSSKSIENALSELNTYRRASPHAQVFFKGRVLSPIFH</sequence>
<feature type="region of interest" description="Disordered" evidence="1">
    <location>
        <begin position="1"/>
        <end position="37"/>
    </location>
</feature>
<keyword evidence="3" id="KW-1185">Reference proteome</keyword>
<gene>
    <name evidence="2" type="ORF">URODEC1_LOCUS104999</name>
</gene>
<dbReference type="Gene3D" id="3.80.10.10">
    <property type="entry name" value="Ribonuclease Inhibitor"/>
    <property type="match status" value="1"/>
</dbReference>
<feature type="compositionally biased region" description="Basic and acidic residues" evidence="1">
    <location>
        <begin position="27"/>
        <end position="36"/>
    </location>
</feature>
<protein>
    <recommendedName>
        <fullName evidence="4">FBD domain-containing protein</fullName>
    </recommendedName>
</protein>
<dbReference type="AlphaFoldDB" id="A0ABC9FFA6"/>
<proteinExistence type="predicted"/>
<feature type="region of interest" description="Disordered" evidence="1">
    <location>
        <begin position="61"/>
        <end position="104"/>
    </location>
</feature>
<name>A0ABC9FFA6_9POAL</name>
<evidence type="ECO:0000313" key="3">
    <source>
        <dbReference type="Proteomes" id="UP001497457"/>
    </source>
</evidence>
<dbReference type="SUPFAM" id="SSF52047">
    <property type="entry name" value="RNI-like"/>
    <property type="match status" value="1"/>
</dbReference>
<organism evidence="2 3">
    <name type="scientific">Urochloa decumbens</name>
    <dbReference type="NCBI Taxonomy" id="240449"/>
    <lineage>
        <taxon>Eukaryota</taxon>
        <taxon>Viridiplantae</taxon>
        <taxon>Streptophyta</taxon>
        <taxon>Embryophyta</taxon>
        <taxon>Tracheophyta</taxon>
        <taxon>Spermatophyta</taxon>
        <taxon>Magnoliopsida</taxon>
        <taxon>Liliopsida</taxon>
        <taxon>Poales</taxon>
        <taxon>Poaceae</taxon>
        <taxon>PACMAD clade</taxon>
        <taxon>Panicoideae</taxon>
        <taxon>Panicodae</taxon>
        <taxon>Paniceae</taxon>
        <taxon>Melinidinae</taxon>
        <taxon>Urochloa</taxon>
    </lineage>
</organism>
<evidence type="ECO:0008006" key="4">
    <source>
        <dbReference type="Google" id="ProtNLM"/>
    </source>
</evidence>
<dbReference type="PANTHER" id="PTHR34145:SF28">
    <property type="entry name" value="F-BOX DOMAIN-CONTAINING PROTEIN"/>
    <property type="match status" value="1"/>
</dbReference>